<keyword evidence="4" id="KW-1185">Reference proteome</keyword>
<evidence type="ECO:0000313" key="3">
    <source>
        <dbReference type="EMBL" id="KUI67297.1"/>
    </source>
</evidence>
<feature type="transmembrane region" description="Helical" evidence="2">
    <location>
        <begin position="161"/>
        <end position="179"/>
    </location>
</feature>
<gene>
    <name evidence="3" type="ORF">VM1G_02713</name>
</gene>
<proteinExistence type="predicted"/>
<feature type="region of interest" description="Disordered" evidence="1">
    <location>
        <begin position="124"/>
        <end position="144"/>
    </location>
</feature>
<reference evidence="3" key="1">
    <citation type="submission" date="2014-12" db="EMBL/GenBank/DDBJ databases">
        <title>Genome Sequence of Valsa Canker Pathogens Uncovers a Specific Adaption of Colonization on Woody Bark.</title>
        <authorList>
            <person name="Yin Z."/>
            <person name="Liu H."/>
            <person name="Gao X."/>
            <person name="Li Z."/>
            <person name="Song N."/>
            <person name="Ke X."/>
            <person name="Dai Q."/>
            <person name="Wu Y."/>
            <person name="Sun Y."/>
            <person name="Xu J.-R."/>
            <person name="Kang Z.K."/>
            <person name="Wang L."/>
            <person name="Huang L."/>
        </authorList>
    </citation>
    <scope>NUCLEOTIDE SEQUENCE [LARGE SCALE GENOMIC DNA]</scope>
    <source>
        <strain evidence="3">03-8</strain>
    </source>
</reference>
<dbReference type="EMBL" id="CM003100">
    <property type="protein sequence ID" value="KUI67297.1"/>
    <property type="molecule type" value="Genomic_DNA"/>
</dbReference>
<feature type="transmembrane region" description="Helical" evidence="2">
    <location>
        <begin position="6"/>
        <end position="25"/>
    </location>
</feature>
<keyword evidence="2" id="KW-0812">Transmembrane</keyword>
<organism evidence="3 4">
    <name type="scientific">Cytospora mali</name>
    <name type="common">Apple Valsa canker fungus</name>
    <name type="synonym">Valsa mali</name>
    <dbReference type="NCBI Taxonomy" id="578113"/>
    <lineage>
        <taxon>Eukaryota</taxon>
        <taxon>Fungi</taxon>
        <taxon>Dikarya</taxon>
        <taxon>Ascomycota</taxon>
        <taxon>Pezizomycotina</taxon>
        <taxon>Sordariomycetes</taxon>
        <taxon>Sordariomycetidae</taxon>
        <taxon>Diaporthales</taxon>
        <taxon>Cytosporaceae</taxon>
        <taxon>Cytospora</taxon>
    </lineage>
</organism>
<keyword evidence="2" id="KW-0472">Membrane</keyword>
<sequence>MIPTSALRETVVLIIFGIVLVPIAAKRAQDAPGYWQTFSSTTKPEQSLAYRGEPLWSSRLALMVNETLTYGLAIAEEIVKKPNQTVPVPASRATRAEIKPPLTIRFHVATVGEKLEVTTTTTTESSNMAKATAMPSMVSNDKGSTATPIVARAPAASKERWTLIWTGVAIAVVALFMSFC</sequence>
<evidence type="ECO:0000256" key="2">
    <source>
        <dbReference type="SAM" id="Phobius"/>
    </source>
</evidence>
<name>A0A194VTH5_CYTMA</name>
<accession>A0A194VTH5</accession>
<keyword evidence="2" id="KW-1133">Transmembrane helix</keyword>
<protein>
    <submittedName>
        <fullName evidence="3">Uncharacterized protein</fullName>
    </submittedName>
</protein>
<evidence type="ECO:0000313" key="4">
    <source>
        <dbReference type="Proteomes" id="UP000078559"/>
    </source>
</evidence>
<evidence type="ECO:0000256" key="1">
    <source>
        <dbReference type="SAM" id="MobiDB-lite"/>
    </source>
</evidence>
<dbReference type="AlphaFoldDB" id="A0A194VTH5"/>
<dbReference type="Proteomes" id="UP000078559">
    <property type="component" value="Chromosome 3"/>
</dbReference>